<reference evidence="3 4" key="1">
    <citation type="submission" date="2019-02" db="EMBL/GenBank/DDBJ databases">
        <title>Deep-cultivation of Planctomycetes and their phenomic and genomic characterization uncovers novel biology.</title>
        <authorList>
            <person name="Wiegand S."/>
            <person name="Jogler M."/>
            <person name="Boedeker C."/>
            <person name="Pinto D."/>
            <person name="Vollmers J."/>
            <person name="Rivas-Marin E."/>
            <person name="Kohn T."/>
            <person name="Peeters S.H."/>
            <person name="Heuer A."/>
            <person name="Rast P."/>
            <person name="Oberbeckmann S."/>
            <person name="Bunk B."/>
            <person name="Jeske O."/>
            <person name="Meyerdierks A."/>
            <person name="Storesund J.E."/>
            <person name="Kallscheuer N."/>
            <person name="Luecker S."/>
            <person name="Lage O.M."/>
            <person name="Pohl T."/>
            <person name="Merkel B.J."/>
            <person name="Hornburger P."/>
            <person name="Mueller R.-W."/>
            <person name="Bruemmer F."/>
            <person name="Labrenz M."/>
            <person name="Spormann A.M."/>
            <person name="Op den Camp H."/>
            <person name="Overmann J."/>
            <person name="Amann R."/>
            <person name="Jetten M.S.M."/>
            <person name="Mascher T."/>
            <person name="Medema M.H."/>
            <person name="Devos D.P."/>
            <person name="Kaster A.-K."/>
            <person name="Ovreas L."/>
            <person name="Rohde M."/>
            <person name="Galperin M.Y."/>
            <person name="Jogler C."/>
        </authorList>
    </citation>
    <scope>NUCLEOTIDE SEQUENCE [LARGE SCALE GENOMIC DNA]</scope>
    <source>
        <strain evidence="3 4">ETA_A8</strain>
    </source>
</reference>
<keyword evidence="1" id="KW-1133">Transmembrane helix</keyword>
<dbReference type="KEGG" id="aagg:ETAA8_43600"/>
<dbReference type="InterPro" id="IPR012373">
    <property type="entry name" value="Ferrdict_sens_TM"/>
</dbReference>
<evidence type="ECO:0000259" key="2">
    <source>
        <dbReference type="Pfam" id="PF04773"/>
    </source>
</evidence>
<keyword evidence="1" id="KW-0812">Transmembrane</keyword>
<dbReference type="GO" id="GO:0016989">
    <property type="term" value="F:sigma factor antagonist activity"/>
    <property type="evidence" value="ECO:0007669"/>
    <property type="project" value="TreeGrafter"/>
</dbReference>
<keyword evidence="1" id="KW-0472">Membrane</keyword>
<protein>
    <submittedName>
        <fullName evidence="3">FecR protein</fullName>
    </submittedName>
</protein>
<sequence length="539" mass="58809">MNETELRKLIDLCVTGDITPEQHELLQVELKSNPQARAAFREQLDVEAALRTWAAEDESAGTVTKRQHSAASRSLLARVMLAIAASVAFIAVGWWMWGLRDGNQPQPIVEVPGDAGVNRVVYVGTIGAQHDCVWQDDSTVITGGRFSSRKLSLNSGVAELKFDSGTNVILEGPCEFEILDVGTAKLLAGNVVVHVTELSDGFVLSTPEATIIDEGTEYAVSLGDESTEVHVFDGAILWEPISNDDATATERIESGESRRYSRSQPGRGAGIPIGQRLFVRQIEAEVRNEAGQALLAYDGFENLAGRIQRDRSGFGWSGGWQSGRRGRGQLGEIINTPSDTVFGIERSGRRLLRLSAGEAIVRDFEKPLPLDTGNAYYVSFLLRRSAVNELSESAANEFFELALINDGERTGHRSRKWFTFGITSARQPFIKSVGTIASAARVIDVDEHYFCIGKILVTHDQVTTSFRIYDSSESLDTHEPPAWTVVGSTGPCDFRLAGVRIGTAQDAKYDIDELKIGTTWMSVVATPSDGKKPSENGID</sequence>
<name>A0A517YG99_9BACT</name>
<dbReference type="InterPro" id="IPR006860">
    <property type="entry name" value="FecR"/>
</dbReference>
<evidence type="ECO:0000313" key="4">
    <source>
        <dbReference type="Proteomes" id="UP000315017"/>
    </source>
</evidence>
<dbReference type="AlphaFoldDB" id="A0A517YG99"/>
<evidence type="ECO:0000313" key="3">
    <source>
        <dbReference type="EMBL" id="QDU29253.1"/>
    </source>
</evidence>
<keyword evidence="4" id="KW-1185">Reference proteome</keyword>
<feature type="domain" description="FecR protein" evidence="2">
    <location>
        <begin position="159"/>
        <end position="236"/>
    </location>
</feature>
<dbReference type="PANTHER" id="PTHR30273:SF2">
    <property type="entry name" value="PROTEIN FECR"/>
    <property type="match status" value="1"/>
</dbReference>
<feature type="transmembrane region" description="Helical" evidence="1">
    <location>
        <begin position="75"/>
        <end position="97"/>
    </location>
</feature>
<dbReference type="RefSeq" id="WP_145092813.1">
    <property type="nucleotide sequence ID" value="NZ_CP036274.1"/>
</dbReference>
<gene>
    <name evidence="3" type="ORF">ETAA8_43600</name>
</gene>
<proteinExistence type="predicted"/>
<evidence type="ECO:0000256" key="1">
    <source>
        <dbReference type="SAM" id="Phobius"/>
    </source>
</evidence>
<dbReference type="Proteomes" id="UP000315017">
    <property type="component" value="Chromosome"/>
</dbReference>
<dbReference type="OrthoDB" id="255678at2"/>
<organism evidence="3 4">
    <name type="scientific">Anatilimnocola aggregata</name>
    <dbReference type="NCBI Taxonomy" id="2528021"/>
    <lineage>
        <taxon>Bacteria</taxon>
        <taxon>Pseudomonadati</taxon>
        <taxon>Planctomycetota</taxon>
        <taxon>Planctomycetia</taxon>
        <taxon>Pirellulales</taxon>
        <taxon>Pirellulaceae</taxon>
        <taxon>Anatilimnocola</taxon>
    </lineage>
</organism>
<dbReference type="PANTHER" id="PTHR30273">
    <property type="entry name" value="PERIPLASMIC SIGNAL SENSOR AND SIGMA FACTOR ACTIVATOR FECR-RELATED"/>
    <property type="match status" value="1"/>
</dbReference>
<accession>A0A517YG99</accession>
<dbReference type="Pfam" id="PF04773">
    <property type="entry name" value="FecR"/>
    <property type="match status" value="1"/>
</dbReference>
<dbReference type="EMBL" id="CP036274">
    <property type="protein sequence ID" value="QDU29253.1"/>
    <property type="molecule type" value="Genomic_DNA"/>
</dbReference>